<keyword id="KW-0903">Direct protein sequencing</keyword>
<proteinExistence type="evidence at protein level"/>
<accession>Q9TRT1</accession>
<organism>
    <name type="scientific">Bos taurus</name>
    <name type="common">Bovine</name>
    <dbReference type="NCBI Taxonomy" id="9913"/>
    <lineage>
        <taxon>Eukaryota</taxon>
        <taxon>Metazoa</taxon>
        <taxon>Chordata</taxon>
        <taxon>Craniata</taxon>
        <taxon>Vertebrata</taxon>
        <taxon>Euteleostomi</taxon>
        <taxon>Mammalia</taxon>
        <taxon>Eutheria</taxon>
        <taxon>Laurasiatheria</taxon>
        <taxon>Artiodactyla</taxon>
        <taxon>Ruminantia</taxon>
        <taxon>Pecora</taxon>
        <taxon>Bovidae</taxon>
        <taxon>Bovinae</taxon>
        <taxon>Bos</taxon>
    </lineage>
</organism>
<name>Q9TRT1_BOVIN</name>
<reference key="1">
    <citation type="journal article" date="1992" name="Cancer Res.">
        <title>Tumor invasion-inhibiting factor 2: primary structure and inhibitory effect on invasion in vitro and pulmonary metastasis of tumor cells.</title>
        <authorList>
            <person name="Isoai A."/>
            <person name="Giga-Hama Y."/>
            <person name="Shinkai K."/>
            <person name="Mukai M."/>
            <person name="Akedo H."/>
            <person name="Kumagai H."/>
        </authorList>
    </citation>
    <scope>PROTEIN SEQUENCE</scope>
</reference>
<sequence>AEDGDAKTDQAEKAEGAGDAK</sequence>
<feature type="region of interest" description="Disordered" evidence="1">
    <location>
        <begin position="1"/>
        <end position="21"/>
    </location>
</feature>
<dbReference type="AlphaFoldDB" id="Q9TRT1"/>
<protein>
    <submittedName>
        <fullName>Tumor invasion-inhibiting factor 2, IIF-2</fullName>
    </submittedName>
</protein>
<evidence type="ECO:0000256" key="1">
    <source>
        <dbReference type="SAM" id="MobiDB-lite"/>
    </source>
</evidence>